<keyword evidence="2 7" id="KW-0813">Transport</keyword>
<organism evidence="9 10">
    <name type="scientific">Lacrimispora sphenoides JCM 1415</name>
    <dbReference type="NCBI Taxonomy" id="1297793"/>
    <lineage>
        <taxon>Bacteria</taxon>
        <taxon>Bacillati</taxon>
        <taxon>Bacillota</taxon>
        <taxon>Clostridia</taxon>
        <taxon>Lachnospirales</taxon>
        <taxon>Lachnospiraceae</taxon>
        <taxon>Lacrimispora</taxon>
    </lineage>
</organism>
<evidence type="ECO:0000256" key="1">
    <source>
        <dbReference type="ARBA" id="ARBA00004651"/>
    </source>
</evidence>
<evidence type="ECO:0000256" key="4">
    <source>
        <dbReference type="ARBA" id="ARBA00022692"/>
    </source>
</evidence>
<proteinExistence type="inferred from homology"/>
<dbReference type="EMBL" id="LT630003">
    <property type="protein sequence ID" value="SET71832.1"/>
    <property type="molecule type" value="Genomic_DNA"/>
</dbReference>
<dbReference type="InterPro" id="IPR035906">
    <property type="entry name" value="MetI-like_sf"/>
</dbReference>
<keyword evidence="4 7" id="KW-0812">Transmembrane</keyword>
<dbReference type="InterPro" id="IPR000515">
    <property type="entry name" value="MetI-like"/>
</dbReference>
<feature type="transmembrane region" description="Helical" evidence="7">
    <location>
        <begin position="15"/>
        <end position="38"/>
    </location>
</feature>
<keyword evidence="3" id="KW-1003">Cell membrane</keyword>
<keyword evidence="5 7" id="KW-1133">Transmembrane helix</keyword>
<dbReference type="Proteomes" id="UP000198970">
    <property type="component" value="Chromosome I"/>
</dbReference>
<feature type="transmembrane region" description="Helical" evidence="7">
    <location>
        <begin position="268"/>
        <end position="288"/>
    </location>
</feature>
<dbReference type="Pfam" id="PF00528">
    <property type="entry name" value="BPD_transp_1"/>
    <property type="match status" value="1"/>
</dbReference>
<dbReference type="PANTHER" id="PTHR43005">
    <property type="entry name" value="BLR7065 PROTEIN"/>
    <property type="match status" value="1"/>
</dbReference>
<evidence type="ECO:0000256" key="5">
    <source>
        <dbReference type="ARBA" id="ARBA00022989"/>
    </source>
</evidence>
<comment type="similarity">
    <text evidence="7">Belongs to the binding-protein-dependent transport system permease family.</text>
</comment>
<feature type="domain" description="ABC transmembrane type-1" evidence="8">
    <location>
        <begin position="73"/>
        <end position="287"/>
    </location>
</feature>
<keyword evidence="9" id="KW-0762">Sugar transport</keyword>
<dbReference type="SUPFAM" id="SSF161098">
    <property type="entry name" value="MetI-like"/>
    <property type="match status" value="1"/>
</dbReference>
<feature type="transmembrane region" description="Helical" evidence="7">
    <location>
        <begin position="110"/>
        <end position="131"/>
    </location>
</feature>
<feature type="transmembrane region" description="Helical" evidence="7">
    <location>
        <begin position="76"/>
        <end position="98"/>
    </location>
</feature>
<protein>
    <submittedName>
        <fullName evidence="9">Multiple sugar transport system permease protein</fullName>
    </submittedName>
</protein>
<gene>
    <name evidence="9" type="ORF">SAMN02745906_1365</name>
</gene>
<evidence type="ECO:0000256" key="3">
    <source>
        <dbReference type="ARBA" id="ARBA00022475"/>
    </source>
</evidence>
<sequence>MKNGYVYKKRVTTPYILIFPAVVFMAVFMAYPLLRVFVLSLQRNNPSKPYLNGFVGLGNFIELFHTSQFYQALANSFKWVILEVVLQLLFGMAIALLLNKKFKGRGLVRTLTFIPWALSGVLTAVIWSLIYNQHMGVLNDMLMRTGWIDKGIAWTGNRGVVFGAVALAELWRGIPFFAITLLAAMQNISGELYEAANVDGSNAFQKLLYITLPLLKETIVLTTLLRAVWEFNSVDLIYSLTGGGPAGMTTTLSMYIADQAIRTSNYGYGSSISVVSFLILSVFAIIYMKCTNFGKDS</sequence>
<evidence type="ECO:0000313" key="10">
    <source>
        <dbReference type="Proteomes" id="UP000198970"/>
    </source>
</evidence>
<dbReference type="PANTHER" id="PTHR43005:SF2">
    <property type="entry name" value="INTEGRAL MEMBRANE SUGAR TRANSPORT PROTEIN"/>
    <property type="match status" value="1"/>
</dbReference>
<reference evidence="9 10" key="1">
    <citation type="submission" date="2016-10" db="EMBL/GenBank/DDBJ databases">
        <authorList>
            <person name="Varghese N."/>
            <person name="Submissions S."/>
        </authorList>
    </citation>
    <scope>NUCLEOTIDE SEQUENCE [LARGE SCALE GENOMIC DNA]</scope>
    <source>
        <strain evidence="9 10">ATCC 19403</strain>
    </source>
</reference>
<accession>A0ABY1C5W2</accession>
<dbReference type="CDD" id="cd06261">
    <property type="entry name" value="TM_PBP2"/>
    <property type="match status" value="1"/>
</dbReference>
<evidence type="ECO:0000259" key="8">
    <source>
        <dbReference type="PROSITE" id="PS50928"/>
    </source>
</evidence>
<dbReference type="Gene3D" id="1.10.3720.10">
    <property type="entry name" value="MetI-like"/>
    <property type="match status" value="1"/>
</dbReference>
<evidence type="ECO:0000313" key="9">
    <source>
        <dbReference type="EMBL" id="SET71832.1"/>
    </source>
</evidence>
<keyword evidence="6 7" id="KW-0472">Membrane</keyword>
<evidence type="ECO:0000256" key="2">
    <source>
        <dbReference type="ARBA" id="ARBA00022448"/>
    </source>
</evidence>
<name>A0ABY1C5W2_9FIRM</name>
<keyword evidence="10" id="KW-1185">Reference proteome</keyword>
<evidence type="ECO:0000256" key="6">
    <source>
        <dbReference type="ARBA" id="ARBA00023136"/>
    </source>
</evidence>
<feature type="transmembrane region" description="Helical" evidence="7">
    <location>
        <begin position="50"/>
        <end position="70"/>
    </location>
</feature>
<evidence type="ECO:0000256" key="7">
    <source>
        <dbReference type="RuleBase" id="RU363032"/>
    </source>
</evidence>
<comment type="subcellular location">
    <subcellularLocation>
        <location evidence="1 7">Cell membrane</location>
        <topology evidence="1 7">Multi-pass membrane protein</topology>
    </subcellularLocation>
</comment>
<dbReference type="PROSITE" id="PS50928">
    <property type="entry name" value="ABC_TM1"/>
    <property type="match status" value="1"/>
</dbReference>